<protein>
    <submittedName>
        <fullName evidence="1">Uncharacterized protein</fullName>
    </submittedName>
</protein>
<evidence type="ECO:0000313" key="2">
    <source>
        <dbReference type="Proteomes" id="UP001177021"/>
    </source>
</evidence>
<evidence type="ECO:0000313" key="1">
    <source>
        <dbReference type="EMBL" id="CAJ2643443.1"/>
    </source>
</evidence>
<keyword evidence="2" id="KW-1185">Reference proteome</keyword>
<comment type="caution">
    <text evidence="1">The sequence shown here is derived from an EMBL/GenBank/DDBJ whole genome shotgun (WGS) entry which is preliminary data.</text>
</comment>
<proteinExistence type="predicted"/>
<accession>A0ACB0JEE7</accession>
<dbReference type="EMBL" id="CASHSV030000034">
    <property type="protein sequence ID" value="CAJ2643443.1"/>
    <property type="molecule type" value="Genomic_DNA"/>
</dbReference>
<dbReference type="Proteomes" id="UP001177021">
    <property type="component" value="Unassembled WGS sequence"/>
</dbReference>
<sequence length="146" mass="17252">MQWFDCLDGMFHNLIHMELIFDCTYHSQRFKWGWLIKLLQNSPKLQTMIIEEYDDTIHNYADQEWKDPEFVPECFLSHLTTCSLRNYTSANCRMQFAKYIMQINSRVLSTMTIQIAKSVKSSTKIQMCKELSLCPTNSATCKLLFI</sequence>
<organism evidence="1 2">
    <name type="scientific">Trifolium pratense</name>
    <name type="common">Red clover</name>
    <dbReference type="NCBI Taxonomy" id="57577"/>
    <lineage>
        <taxon>Eukaryota</taxon>
        <taxon>Viridiplantae</taxon>
        <taxon>Streptophyta</taxon>
        <taxon>Embryophyta</taxon>
        <taxon>Tracheophyta</taxon>
        <taxon>Spermatophyta</taxon>
        <taxon>Magnoliopsida</taxon>
        <taxon>eudicotyledons</taxon>
        <taxon>Gunneridae</taxon>
        <taxon>Pentapetalae</taxon>
        <taxon>rosids</taxon>
        <taxon>fabids</taxon>
        <taxon>Fabales</taxon>
        <taxon>Fabaceae</taxon>
        <taxon>Papilionoideae</taxon>
        <taxon>50 kb inversion clade</taxon>
        <taxon>NPAAA clade</taxon>
        <taxon>Hologalegina</taxon>
        <taxon>IRL clade</taxon>
        <taxon>Trifolieae</taxon>
        <taxon>Trifolium</taxon>
    </lineage>
</organism>
<reference evidence="1" key="1">
    <citation type="submission" date="2023-10" db="EMBL/GenBank/DDBJ databases">
        <authorList>
            <person name="Rodriguez Cubillos JULIANA M."/>
            <person name="De Vega J."/>
        </authorList>
    </citation>
    <scope>NUCLEOTIDE SEQUENCE</scope>
</reference>
<gene>
    <name evidence="1" type="ORF">MILVUS5_LOCUS12682</name>
</gene>
<name>A0ACB0JEE7_TRIPR</name>